<keyword evidence="3" id="KW-1185">Reference proteome</keyword>
<evidence type="ECO:0000313" key="3">
    <source>
        <dbReference type="Proteomes" id="UP000274822"/>
    </source>
</evidence>
<reference evidence="2 3" key="1">
    <citation type="journal article" date="2018" name="New Phytol.">
        <title>Phylogenomics of Endogonaceae and evolution of mycorrhizas within Mucoromycota.</title>
        <authorList>
            <person name="Chang Y."/>
            <person name="Desiro A."/>
            <person name="Na H."/>
            <person name="Sandor L."/>
            <person name="Lipzen A."/>
            <person name="Clum A."/>
            <person name="Barry K."/>
            <person name="Grigoriev I.V."/>
            <person name="Martin F.M."/>
            <person name="Stajich J.E."/>
            <person name="Smith M.E."/>
            <person name="Bonito G."/>
            <person name="Spatafora J.W."/>
        </authorList>
    </citation>
    <scope>NUCLEOTIDE SEQUENCE [LARGE SCALE GENOMIC DNA]</scope>
    <source>
        <strain evidence="2 3">AD002</strain>
    </source>
</reference>
<feature type="compositionally biased region" description="Polar residues" evidence="1">
    <location>
        <begin position="314"/>
        <end position="324"/>
    </location>
</feature>
<feature type="region of interest" description="Disordered" evidence="1">
    <location>
        <begin position="309"/>
        <end position="329"/>
    </location>
</feature>
<evidence type="ECO:0000256" key="1">
    <source>
        <dbReference type="SAM" id="MobiDB-lite"/>
    </source>
</evidence>
<dbReference type="Proteomes" id="UP000274822">
    <property type="component" value="Unassembled WGS sequence"/>
</dbReference>
<sequence>MFKPCRRYLAEVNVEELATINMENPLYYYIIDHSRQHVPTAELFREELPKIGRLVSVPFDLEGNALSEDDGELLDQLVESNDVDAIPLRKPKEKFIKNLVGTLKENHARHREYLSEEHHIIRNLVPFIDATMDLPGSRPYRVDWGENTLHACSERRNQNRDPQLRSRLGMKCDCRMVCTTASWKAEIGVGEVSGGLPECGHVKSWRDKVKLALELRDMLIHIHRQAGFEVPVFGWQLQGFQLKVYAMSSFMGLFHLQLVHETDLPSGADDLALVENGIQVFRAYNQKMEEIAKLIRELVKDKCKASRKRKANAVNPNMQSSVSPVPNELTVVSTPLGPKKRHVHEHIDDECDSPSFD</sequence>
<evidence type="ECO:0000313" key="2">
    <source>
        <dbReference type="EMBL" id="RUS14905.1"/>
    </source>
</evidence>
<comment type="caution">
    <text evidence="2">The sequence shown here is derived from an EMBL/GenBank/DDBJ whole genome shotgun (WGS) entry which is preliminary data.</text>
</comment>
<proteinExistence type="predicted"/>
<gene>
    <name evidence="2" type="ORF">BC938DRAFT_477164</name>
</gene>
<organism evidence="2 3">
    <name type="scientific">Jimgerdemannia flammicorona</name>
    <dbReference type="NCBI Taxonomy" id="994334"/>
    <lineage>
        <taxon>Eukaryota</taxon>
        <taxon>Fungi</taxon>
        <taxon>Fungi incertae sedis</taxon>
        <taxon>Mucoromycota</taxon>
        <taxon>Mucoromycotina</taxon>
        <taxon>Endogonomycetes</taxon>
        <taxon>Endogonales</taxon>
        <taxon>Endogonaceae</taxon>
        <taxon>Jimgerdemannia</taxon>
    </lineage>
</organism>
<name>A0A433PBK6_9FUNG</name>
<dbReference type="AlphaFoldDB" id="A0A433PBK6"/>
<dbReference type="EMBL" id="RBNJ01026443">
    <property type="protein sequence ID" value="RUS14905.1"/>
    <property type="molecule type" value="Genomic_DNA"/>
</dbReference>
<protein>
    <submittedName>
        <fullName evidence="2">Uncharacterized protein</fullName>
    </submittedName>
</protein>
<accession>A0A433PBK6</accession>